<reference evidence="1" key="1">
    <citation type="submission" date="2019-08" db="EMBL/GenBank/DDBJ databases">
        <authorList>
            <person name="Kucharzyk K."/>
            <person name="Murdoch R.W."/>
            <person name="Higgins S."/>
            <person name="Loffler F."/>
        </authorList>
    </citation>
    <scope>NUCLEOTIDE SEQUENCE</scope>
</reference>
<protein>
    <submittedName>
        <fullName evidence="1">Uncharacterized protein</fullName>
    </submittedName>
</protein>
<name>A0A645HMZ3_9ZZZZ</name>
<comment type="caution">
    <text evidence="1">The sequence shown here is derived from an EMBL/GenBank/DDBJ whole genome shotgun (WGS) entry which is preliminary data.</text>
</comment>
<accession>A0A645HMZ3</accession>
<dbReference type="EMBL" id="VSSQ01096804">
    <property type="protein sequence ID" value="MPN40408.1"/>
    <property type="molecule type" value="Genomic_DNA"/>
</dbReference>
<dbReference type="AlphaFoldDB" id="A0A645HMZ3"/>
<sequence>MFIDDIMNIGGAASNAHIIAIVHPPVPAYIAKSLGTVKGKPAMLAKSINTICLLPIASFK</sequence>
<organism evidence="1">
    <name type="scientific">bioreactor metagenome</name>
    <dbReference type="NCBI Taxonomy" id="1076179"/>
    <lineage>
        <taxon>unclassified sequences</taxon>
        <taxon>metagenomes</taxon>
        <taxon>ecological metagenomes</taxon>
    </lineage>
</organism>
<proteinExistence type="predicted"/>
<gene>
    <name evidence="1" type="ORF">SDC9_187945</name>
</gene>
<evidence type="ECO:0000313" key="1">
    <source>
        <dbReference type="EMBL" id="MPN40408.1"/>
    </source>
</evidence>